<evidence type="ECO:0000313" key="3">
    <source>
        <dbReference type="Proteomes" id="UP000026961"/>
    </source>
</evidence>
<dbReference type="AlphaFoldDB" id="A0A0D9YPB3"/>
<dbReference type="InterPro" id="IPR045501">
    <property type="entry name" value="DUF6490"/>
</dbReference>
<feature type="transmembrane region" description="Helical" evidence="1">
    <location>
        <begin position="59"/>
        <end position="78"/>
    </location>
</feature>
<keyword evidence="1" id="KW-0812">Transmembrane</keyword>
<dbReference type="PANTHER" id="PTHR46610:SF3">
    <property type="entry name" value="OS01G0238200 PROTEIN"/>
    <property type="match status" value="1"/>
</dbReference>
<dbReference type="PANTHER" id="PTHR46610">
    <property type="entry name" value="OS05G0181300 PROTEIN"/>
    <property type="match status" value="1"/>
</dbReference>
<reference evidence="2" key="1">
    <citation type="submission" date="2015-04" db="UniProtKB">
        <authorList>
            <consortium name="EnsemblPlants"/>
        </authorList>
    </citation>
    <scope>IDENTIFICATION</scope>
</reference>
<dbReference type="EnsemblPlants" id="OGLUM02G08890.1">
    <property type="protein sequence ID" value="OGLUM02G08890.1"/>
    <property type="gene ID" value="OGLUM02G08890"/>
</dbReference>
<name>A0A0D9YPB3_9ORYZ</name>
<protein>
    <submittedName>
        <fullName evidence="2">Uncharacterized protein</fullName>
    </submittedName>
</protein>
<feature type="transmembrane region" description="Helical" evidence="1">
    <location>
        <begin position="122"/>
        <end position="145"/>
    </location>
</feature>
<keyword evidence="1" id="KW-1133">Transmembrane helix</keyword>
<dbReference type="HOGENOM" id="CLU_120305_1_0_1"/>
<evidence type="ECO:0000313" key="2">
    <source>
        <dbReference type="EnsemblPlants" id="OGLUM02G08890.1"/>
    </source>
</evidence>
<organism evidence="2">
    <name type="scientific">Oryza glumipatula</name>
    <dbReference type="NCBI Taxonomy" id="40148"/>
    <lineage>
        <taxon>Eukaryota</taxon>
        <taxon>Viridiplantae</taxon>
        <taxon>Streptophyta</taxon>
        <taxon>Embryophyta</taxon>
        <taxon>Tracheophyta</taxon>
        <taxon>Spermatophyta</taxon>
        <taxon>Magnoliopsida</taxon>
        <taxon>Liliopsida</taxon>
        <taxon>Poales</taxon>
        <taxon>Poaceae</taxon>
        <taxon>BOP clade</taxon>
        <taxon>Oryzoideae</taxon>
        <taxon>Oryzeae</taxon>
        <taxon>Oryzinae</taxon>
        <taxon>Oryza</taxon>
    </lineage>
</organism>
<proteinExistence type="predicted"/>
<dbReference type="Pfam" id="PF20100">
    <property type="entry name" value="DUF6490"/>
    <property type="match status" value="1"/>
</dbReference>
<dbReference type="Gramene" id="OGLUM02G08890.1">
    <property type="protein sequence ID" value="OGLUM02G08890.1"/>
    <property type="gene ID" value="OGLUM02G08890"/>
</dbReference>
<feature type="transmembrane region" description="Helical" evidence="1">
    <location>
        <begin position="32"/>
        <end position="53"/>
    </location>
</feature>
<dbReference type="Proteomes" id="UP000026961">
    <property type="component" value="Chromosome 2"/>
</dbReference>
<reference evidence="2" key="2">
    <citation type="submission" date="2018-05" db="EMBL/GenBank/DDBJ databases">
        <title>OgluRS3 (Oryza glumaepatula Reference Sequence Version 3).</title>
        <authorList>
            <person name="Zhang J."/>
            <person name="Kudrna D."/>
            <person name="Lee S."/>
            <person name="Talag J."/>
            <person name="Welchert J."/>
            <person name="Wing R.A."/>
        </authorList>
    </citation>
    <scope>NUCLEOTIDE SEQUENCE [LARGE SCALE GENOMIC DNA]</scope>
</reference>
<keyword evidence="3" id="KW-1185">Reference proteome</keyword>
<accession>A0A0D9YPB3</accession>
<evidence type="ECO:0000256" key="1">
    <source>
        <dbReference type="SAM" id="Phobius"/>
    </source>
</evidence>
<feature type="transmembrane region" description="Helical" evidence="1">
    <location>
        <begin position="98"/>
        <end position="116"/>
    </location>
</feature>
<sequence length="159" mass="17590">MASFPSSREPLLPPLDQREELRGTSNDHEGRGFSWLTAMGFLFLSFNTGMAIYRSQGDALSIAFVTFSYVSLVLLFWVARRFNGAAVSRQSRRERVLATVWALSTLLTVLFGWKVATVMPLPIAAVVWAMAVAAMAGLSWAFSFFGEEPPSAAEMESWV</sequence>
<keyword evidence="1" id="KW-0472">Membrane</keyword>